<accession>A0A263CZF3</accession>
<dbReference type="EMBL" id="NKYE01000018">
    <property type="protein sequence ID" value="OZM70686.1"/>
    <property type="molecule type" value="Genomic_DNA"/>
</dbReference>
<dbReference type="InterPro" id="IPR036163">
    <property type="entry name" value="HMA_dom_sf"/>
</dbReference>
<evidence type="ECO:0000313" key="3">
    <source>
        <dbReference type="Proteomes" id="UP000242444"/>
    </source>
</evidence>
<protein>
    <submittedName>
        <fullName evidence="2">Heavy metal transporter</fullName>
    </submittedName>
</protein>
<comment type="caution">
    <text evidence="2">The sequence shown here is derived from an EMBL/GenBank/DDBJ whole genome shotgun (WGS) entry which is preliminary data.</text>
</comment>
<dbReference type="Proteomes" id="UP000242444">
    <property type="component" value="Unassembled WGS sequence"/>
</dbReference>
<dbReference type="Gene3D" id="3.30.70.100">
    <property type="match status" value="1"/>
</dbReference>
<evidence type="ECO:0000313" key="2">
    <source>
        <dbReference type="EMBL" id="OZM70686.1"/>
    </source>
</evidence>
<sequence length="72" mass="7870">MPTKHTLHVTGMHCGSCALLIDDTLDDLPGVLNTQTSRKHHRTTIELDTTANTLQDVIDTIASLGYHATSRD</sequence>
<dbReference type="InterPro" id="IPR006121">
    <property type="entry name" value="HMA_dom"/>
</dbReference>
<name>A0A263CZF3_9PSEU</name>
<organism evidence="2 3">
    <name type="scientific">Amycolatopsis antarctica</name>
    <dbReference type="NCBI Taxonomy" id="1854586"/>
    <lineage>
        <taxon>Bacteria</taxon>
        <taxon>Bacillati</taxon>
        <taxon>Actinomycetota</taxon>
        <taxon>Actinomycetes</taxon>
        <taxon>Pseudonocardiales</taxon>
        <taxon>Pseudonocardiaceae</taxon>
        <taxon>Amycolatopsis</taxon>
    </lineage>
</organism>
<dbReference type="RefSeq" id="WP_094865096.1">
    <property type="nucleotide sequence ID" value="NZ_NKYE01000018.1"/>
</dbReference>
<gene>
    <name evidence="2" type="ORF">CFN78_23720</name>
</gene>
<dbReference type="Pfam" id="PF00403">
    <property type="entry name" value="HMA"/>
    <property type="match status" value="1"/>
</dbReference>
<reference evidence="2 3" key="1">
    <citation type="submission" date="2017-07" db="EMBL/GenBank/DDBJ databases">
        <title>Amycolatopsis antarcticus sp. nov., isolated from the surface of an Antarcticus brown macroalga.</title>
        <authorList>
            <person name="Wang J."/>
            <person name="Leiva S."/>
            <person name="Huang J."/>
            <person name="Huang Y."/>
        </authorList>
    </citation>
    <scope>NUCLEOTIDE SEQUENCE [LARGE SCALE GENOMIC DNA]</scope>
    <source>
        <strain evidence="2 3">AU-G6</strain>
    </source>
</reference>
<dbReference type="OrthoDB" id="9813965at2"/>
<dbReference type="GO" id="GO:0046872">
    <property type="term" value="F:metal ion binding"/>
    <property type="evidence" value="ECO:0007669"/>
    <property type="project" value="InterPro"/>
</dbReference>
<evidence type="ECO:0000259" key="1">
    <source>
        <dbReference type="PROSITE" id="PS50846"/>
    </source>
</evidence>
<proteinExistence type="predicted"/>
<dbReference type="AlphaFoldDB" id="A0A263CZF3"/>
<dbReference type="CDD" id="cd00371">
    <property type="entry name" value="HMA"/>
    <property type="match status" value="1"/>
</dbReference>
<dbReference type="SUPFAM" id="SSF55008">
    <property type="entry name" value="HMA, heavy metal-associated domain"/>
    <property type="match status" value="1"/>
</dbReference>
<dbReference type="InParanoid" id="A0A263CZF3"/>
<keyword evidence="3" id="KW-1185">Reference proteome</keyword>
<dbReference type="PROSITE" id="PS50846">
    <property type="entry name" value="HMA_2"/>
    <property type="match status" value="1"/>
</dbReference>
<feature type="domain" description="HMA" evidence="1">
    <location>
        <begin position="3"/>
        <end position="69"/>
    </location>
</feature>